<dbReference type="GO" id="GO:0016757">
    <property type="term" value="F:glycosyltransferase activity"/>
    <property type="evidence" value="ECO:0007669"/>
    <property type="project" value="UniProtKB-KW"/>
</dbReference>
<dbReference type="InterPro" id="IPR029044">
    <property type="entry name" value="Nucleotide-diphossugar_trans"/>
</dbReference>
<comment type="caution">
    <text evidence="5">The sequence shown here is derived from an EMBL/GenBank/DDBJ whole genome shotgun (WGS) entry which is preliminary data.</text>
</comment>
<dbReference type="InterPro" id="IPR050834">
    <property type="entry name" value="Glycosyltransf_2"/>
</dbReference>
<dbReference type="PANTHER" id="PTHR43685">
    <property type="entry name" value="GLYCOSYLTRANSFERASE"/>
    <property type="match status" value="1"/>
</dbReference>
<dbReference type="Pfam" id="PF00535">
    <property type="entry name" value="Glycos_transf_2"/>
    <property type="match status" value="1"/>
</dbReference>
<feature type="domain" description="Glycosyltransferase 2-like" evidence="4">
    <location>
        <begin position="4"/>
        <end position="144"/>
    </location>
</feature>
<comment type="similarity">
    <text evidence="1">Belongs to the glycosyltransferase 2 family.</text>
</comment>
<dbReference type="EMBL" id="JABAGL010000002">
    <property type="protein sequence ID" value="NME84876.1"/>
    <property type="molecule type" value="Genomic_DNA"/>
</dbReference>
<sequence length="271" mass="31726">MPFSVLLSIYTKENPKYFNDCLKSLLEQSYLPNEIVIVKDGVITNELNEVLEKFVLIYQNVKVVPLLTNHGLGFALNEGLKHCQYELVARMDTDDLAKPNRFERQVKFMENNPEIAVVGAWVEEFQDTPKNIISVRSLPETSQKLVLYAKKRNPLNHPVVMFRKSEVMKAGGYQHFPLFEDYYLWARMIMNGAKLYNIQECLLSFRSSPEMYKRRGGFKYAIAEVKFLRVLKSIGFITNSECIINIATRFLIRIMPNQLRRYIYQILLRKH</sequence>
<dbReference type="Proteomes" id="UP000520291">
    <property type="component" value="Unassembled WGS sequence"/>
</dbReference>
<evidence type="ECO:0000259" key="4">
    <source>
        <dbReference type="Pfam" id="PF00535"/>
    </source>
</evidence>
<proteinExistence type="inferred from homology"/>
<dbReference type="AlphaFoldDB" id="A0A7X9S8U4"/>
<protein>
    <submittedName>
        <fullName evidence="5">Glycosyltransferase</fullName>
    </submittedName>
</protein>
<evidence type="ECO:0000256" key="3">
    <source>
        <dbReference type="ARBA" id="ARBA00022679"/>
    </source>
</evidence>
<dbReference type="Gene3D" id="3.90.550.10">
    <property type="entry name" value="Spore Coat Polysaccharide Biosynthesis Protein SpsA, Chain A"/>
    <property type="match status" value="1"/>
</dbReference>
<dbReference type="SUPFAM" id="SSF53448">
    <property type="entry name" value="Nucleotide-diphospho-sugar transferases"/>
    <property type="match status" value="1"/>
</dbReference>
<evidence type="ECO:0000256" key="2">
    <source>
        <dbReference type="ARBA" id="ARBA00022676"/>
    </source>
</evidence>
<keyword evidence="2" id="KW-0328">Glycosyltransferase</keyword>
<evidence type="ECO:0000313" key="5">
    <source>
        <dbReference type="EMBL" id="NME84876.1"/>
    </source>
</evidence>
<keyword evidence="3 5" id="KW-0808">Transferase</keyword>
<organism evidence="5 6">
    <name type="scientific">Bacteroides eggerthii</name>
    <dbReference type="NCBI Taxonomy" id="28111"/>
    <lineage>
        <taxon>Bacteria</taxon>
        <taxon>Pseudomonadati</taxon>
        <taxon>Bacteroidota</taxon>
        <taxon>Bacteroidia</taxon>
        <taxon>Bacteroidales</taxon>
        <taxon>Bacteroidaceae</taxon>
        <taxon>Bacteroides</taxon>
    </lineage>
</organism>
<evidence type="ECO:0000313" key="6">
    <source>
        <dbReference type="Proteomes" id="UP000520291"/>
    </source>
</evidence>
<reference evidence="5 6" key="1">
    <citation type="submission" date="2020-04" db="EMBL/GenBank/DDBJ databases">
        <authorList>
            <person name="Hitch T.C.A."/>
            <person name="Wylensek D."/>
            <person name="Clavel T."/>
        </authorList>
    </citation>
    <scope>NUCLEOTIDE SEQUENCE [LARGE SCALE GENOMIC DNA]</scope>
    <source>
        <strain evidence="5 6">WCA3-601-WT-5E</strain>
    </source>
</reference>
<dbReference type="PANTHER" id="PTHR43685:SF5">
    <property type="entry name" value="GLYCOSYLTRANSFERASE EPSE-RELATED"/>
    <property type="match status" value="1"/>
</dbReference>
<dbReference type="InterPro" id="IPR001173">
    <property type="entry name" value="Glyco_trans_2-like"/>
</dbReference>
<gene>
    <name evidence="5" type="ORF">HF841_02370</name>
</gene>
<dbReference type="RefSeq" id="WP_168947095.1">
    <property type="nucleotide sequence ID" value="NZ_JABAGL010000002.1"/>
</dbReference>
<dbReference type="CDD" id="cd04195">
    <property type="entry name" value="GT2_AmsE_like"/>
    <property type="match status" value="1"/>
</dbReference>
<evidence type="ECO:0000256" key="1">
    <source>
        <dbReference type="ARBA" id="ARBA00006739"/>
    </source>
</evidence>
<name>A0A7X9S8U4_9BACE</name>
<accession>A0A7X9S8U4</accession>